<dbReference type="InterPro" id="IPR008979">
    <property type="entry name" value="Galactose-bd-like_sf"/>
</dbReference>
<feature type="region of interest" description="Disordered" evidence="10">
    <location>
        <begin position="757"/>
        <end position="777"/>
    </location>
</feature>
<protein>
    <submittedName>
        <fullName evidence="12">Malectin domain-containing carbohydrate-binding protein</fullName>
    </submittedName>
</protein>
<reference evidence="12 13" key="1">
    <citation type="journal article" date="2019" name="Int. J. Syst. Evol. Microbiol.">
        <title>The Global Catalogue of Microorganisms (GCM) 10K type strain sequencing project: providing services to taxonomists for standard genome sequencing and annotation.</title>
        <authorList>
            <consortium name="The Broad Institute Genomics Platform"/>
            <consortium name="The Broad Institute Genome Sequencing Center for Infectious Disease"/>
            <person name="Wu L."/>
            <person name="Ma J."/>
        </authorList>
    </citation>
    <scope>NUCLEOTIDE SEQUENCE [LARGE SCALE GENOMIC DNA]</scope>
    <source>
        <strain evidence="12 13">CGMCC 1.12543</strain>
    </source>
</reference>
<comment type="similarity">
    <text evidence="2">Belongs to the malectin family.</text>
</comment>
<dbReference type="PROSITE" id="PS50222">
    <property type="entry name" value="EF_HAND_2"/>
    <property type="match status" value="1"/>
</dbReference>
<evidence type="ECO:0000256" key="6">
    <source>
        <dbReference type="ARBA" id="ARBA00022989"/>
    </source>
</evidence>
<comment type="caution">
    <text evidence="12">The sequence shown here is derived from an EMBL/GenBank/DDBJ whole genome shotgun (WGS) entry which is preliminary data.</text>
</comment>
<evidence type="ECO:0000256" key="3">
    <source>
        <dbReference type="ARBA" id="ARBA00022692"/>
    </source>
</evidence>
<dbReference type="InterPro" id="IPR002105">
    <property type="entry name" value="Dockerin_1_rpt"/>
</dbReference>
<keyword evidence="13" id="KW-1185">Reference proteome</keyword>
<dbReference type="InterPro" id="IPR021720">
    <property type="entry name" value="Malectin_dom"/>
</dbReference>
<evidence type="ECO:0000313" key="13">
    <source>
        <dbReference type="Proteomes" id="UP001596099"/>
    </source>
</evidence>
<dbReference type="PANTHER" id="PTHR13460:SF0">
    <property type="entry name" value="MALECTIN"/>
    <property type="match status" value="1"/>
</dbReference>
<dbReference type="InterPro" id="IPR039155">
    <property type="entry name" value="MLEC"/>
</dbReference>
<accession>A0ABD5RIU2</accession>
<evidence type="ECO:0000256" key="4">
    <source>
        <dbReference type="ARBA" id="ARBA00022729"/>
    </source>
</evidence>
<evidence type="ECO:0000256" key="1">
    <source>
        <dbReference type="ARBA" id="ARBA00004115"/>
    </source>
</evidence>
<gene>
    <name evidence="12" type="ORF">ACFPYI_03500</name>
</gene>
<keyword evidence="7" id="KW-0472">Membrane</keyword>
<evidence type="ECO:0000313" key="12">
    <source>
        <dbReference type="EMBL" id="MFC5970386.1"/>
    </source>
</evidence>
<evidence type="ECO:0000259" key="11">
    <source>
        <dbReference type="PROSITE" id="PS50222"/>
    </source>
</evidence>
<keyword evidence="9" id="KW-0119">Carbohydrate metabolism</keyword>
<dbReference type="Gene3D" id="2.60.120.430">
    <property type="entry name" value="Galactose-binding lectin"/>
    <property type="match status" value="1"/>
</dbReference>
<dbReference type="InterPro" id="IPR036439">
    <property type="entry name" value="Dockerin_dom_sf"/>
</dbReference>
<dbReference type="EMBL" id="JBHSQH010000001">
    <property type="protein sequence ID" value="MFC5970386.1"/>
    <property type="molecule type" value="Genomic_DNA"/>
</dbReference>
<feature type="domain" description="EF-hand" evidence="11">
    <location>
        <begin position="1005"/>
        <end position="1030"/>
    </location>
</feature>
<evidence type="ECO:0000256" key="10">
    <source>
        <dbReference type="SAM" id="MobiDB-lite"/>
    </source>
</evidence>
<comment type="subcellular location">
    <subcellularLocation>
        <location evidence="1">Endoplasmic reticulum membrane</location>
        <topology evidence="1">Single-pass type I membrane protein</topology>
    </subcellularLocation>
</comment>
<proteinExistence type="inferred from homology"/>
<dbReference type="InterPro" id="IPR008965">
    <property type="entry name" value="CBM2/CBM3_carb-bd_dom_sf"/>
</dbReference>
<evidence type="ECO:0000256" key="2">
    <source>
        <dbReference type="ARBA" id="ARBA00009141"/>
    </source>
</evidence>
<sequence length="1032" mass="103005">MTRNRGAGTALRPLAAIVFAAMLVVSAGAAGVAFAATSTEVSVLATSQTVDVGQTATFEVVVENTDGDVGAAEGEVTLTDSSVAQITDVSYAGSPASTNVDVASDGGSATFAAFYGSNSLAGDGPSVTVLTVTVEGTAAGQTGVDLAEFLVFDDAGSGYDVTATNGATLTVEGSDDATSATVTANDGEGIAASTYGGGSFAITNDGETDVESVTIDLSESVVPDVVFDPDGTAGDAVAKGFSPDGGASATGLVDGTFSAPHNGVDGEDGYDVLTIAFDDFQPGETLTFSVDIDPTSIKDVDSSGGAGSVSGLELAGSTVTVTSADGSVTNDLFTDGSAGGAQATANGDVAAAPTLGVQGVTLGGTDFPAHAAATVGDQSQTLTVDGPAGESVTLLHVVGTPAPAAGYDVDDYEANMAASVSTQTVALGSDGSATVAVSLSEGDYDYFLAAVAGENSGRTSQTVILEYDSDAPSGPSDGEVVFAVNAGGNQYTATDGTEYAADTNFGGGSTYSVSGAPDVANTDDDALYHTERYGDPFSYDVPVENGVYEVTLQFAEIYQGVSPNDGDTDQIGDRVFSANVEGGAVELVDYDIYADVGPLSATERTYTVEVTDGELNVEFSASADNAKVSAIVVRSVEDGSGGGPVAPNASVAVTPDSGVDATTYTGGSFQVTNTGESAIETLTLDLAPTMLPDMVFDPYNTAGDNVGKEFSLDGGAVTVTNVEYADFHNGVDDTAGYDSLVVTLDGFDPGETMTFSVDNDPTSISSTPLGSQAAGPVSGLELSGATVTVANEAGATTADLVGDGSAGGAEASLDGDVAPAPTIGVDGVSLDDSILSARHAGATVNEQAQTVTVSGPANAPVTLVRVEGVLDLSDVPTPYDVEDYEANKAVVVEYYSTTTDATGQATVAVDLTNSSADGGLNYFVAAVEDGDGDPGFASNYVVLRYDPSSTGDDGPGPVGEFTSPPTDPDGDGVYEDVNGDGSFTVSDVQAFFQNFEDGVVQANEDAFDVNGDGSVTISDVQALFVALQGGNS</sequence>
<evidence type="ECO:0000256" key="9">
    <source>
        <dbReference type="ARBA" id="ARBA00023277"/>
    </source>
</evidence>
<feature type="compositionally biased region" description="Polar residues" evidence="10">
    <location>
        <begin position="757"/>
        <end position="770"/>
    </location>
</feature>
<keyword evidence="3" id="KW-0812">Transmembrane</keyword>
<dbReference type="PROSITE" id="PS00018">
    <property type="entry name" value="EF_HAND_1"/>
    <property type="match status" value="1"/>
</dbReference>
<dbReference type="SUPFAM" id="SSF49384">
    <property type="entry name" value="Carbohydrate-binding domain"/>
    <property type="match status" value="1"/>
</dbReference>
<evidence type="ECO:0000256" key="7">
    <source>
        <dbReference type="ARBA" id="ARBA00023136"/>
    </source>
</evidence>
<dbReference type="SUPFAM" id="SSF49785">
    <property type="entry name" value="Galactose-binding domain-like"/>
    <property type="match status" value="1"/>
</dbReference>
<evidence type="ECO:0000256" key="8">
    <source>
        <dbReference type="ARBA" id="ARBA00023180"/>
    </source>
</evidence>
<dbReference type="RefSeq" id="WP_247419373.1">
    <property type="nucleotide sequence ID" value="NZ_JALLGW010000002.1"/>
</dbReference>
<name>A0ABD5RIU2_9EURY</name>
<dbReference type="Proteomes" id="UP001596099">
    <property type="component" value="Unassembled WGS sequence"/>
</dbReference>
<organism evidence="12 13">
    <name type="scientific">Halomarina salina</name>
    <dbReference type="NCBI Taxonomy" id="1872699"/>
    <lineage>
        <taxon>Archaea</taxon>
        <taxon>Methanobacteriati</taxon>
        <taxon>Methanobacteriota</taxon>
        <taxon>Stenosarchaea group</taxon>
        <taxon>Halobacteria</taxon>
        <taxon>Halobacteriales</taxon>
        <taxon>Natronomonadaceae</taxon>
        <taxon>Halomarina</taxon>
    </lineage>
</organism>
<evidence type="ECO:0000256" key="5">
    <source>
        <dbReference type="ARBA" id="ARBA00022824"/>
    </source>
</evidence>
<feature type="region of interest" description="Disordered" evidence="10">
    <location>
        <begin position="948"/>
        <end position="970"/>
    </location>
</feature>
<dbReference type="Pfam" id="PF11721">
    <property type="entry name" value="Malectin"/>
    <property type="match status" value="1"/>
</dbReference>
<dbReference type="PANTHER" id="PTHR13460">
    <property type="match status" value="1"/>
</dbReference>
<keyword evidence="6" id="KW-1133">Transmembrane helix</keyword>
<keyword evidence="8" id="KW-0325">Glycoprotein</keyword>
<dbReference type="InterPro" id="IPR002048">
    <property type="entry name" value="EF_hand_dom"/>
</dbReference>
<keyword evidence="5" id="KW-0256">Endoplasmic reticulum</keyword>
<dbReference type="Pfam" id="PF00404">
    <property type="entry name" value="Dockerin_1"/>
    <property type="match status" value="1"/>
</dbReference>
<dbReference type="InterPro" id="IPR018247">
    <property type="entry name" value="EF_Hand_1_Ca_BS"/>
</dbReference>
<dbReference type="SUPFAM" id="SSF63446">
    <property type="entry name" value="Type I dockerin domain"/>
    <property type="match status" value="1"/>
</dbReference>
<dbReference type="Gene3D" id="1.10.1330.10">
    <property type="entry name" value="Dockerin domain"/>
    <property type="match status" value="1"/>
</dbReference>
<dbReference type="AlphaFoldDB" id="A0ABD5RIU2"/>
<keyword evidence="4" id="KW-0732">Signal</keyword>